<dbReference type="RefSeq" id="WP_185661123.1">
    <property type="nucleotide sequence ID" value="NZ_CAWPOO010000012.1"/>
</dbReference>
<comment type="caution">
    <text evidence="2">The sequence shown here is derived from an EMBL/GenBank/DDBJ whole genome shotgun (WGS) entry which is preliminary data.</text>
</comment>
<dbReference type="EMBL" id="JACHVC010000012">
    <property type="protein sequence ID" value="MBC2607272.1"/>
    <property type="molecule type" value="Genomic_DNA"/>
</dbReference>
<evidence type="ECO:0000313" key="2">
    <source>
        <dbReference type="EMBL" id="MBC2607272.1"/>
    </source>
</evidence>
<reference evidence="2 3" key="1">
    <citation type="submission" date="2020-07" db="EMBL/GenBank/DDBJ databases">
        <authorList>
            <person name="Feng X."/>
        </authorList>
    </citation>
    <scope>NUCLEOTIDE SEQUENCE [LARGE SCALE GENOMIC DNA]</scope>
    <source>
        <strain evidence="2 3">JCM23202</strain>
    </source>
</reference>
<feature type="chain" id="PRO_5031398144" evidence="1">
    <location>
        <begin position="20"/>
        <end position="418"/>
    </location>
</feature>
<dbReference type="AlphaFoldDB" id="A0A7X1B7V4"/>
<proteinExistence type="predicted"/>
<gene>
    <name evidence="2" type="ORF">H5P27_14565</name>
</gene>
<sequence>MFRLISILGAFLIAHTLTAADFVGRFSNSDGVTIVLQEKGNGYGGTIEMGSLKGTLAFETEGAILVGELQIQGEASTVEMYQEEGAFFLTDGSFVVELEKDEKRSLLEGFGRKKEESVPEAKPEEAVEATPGDWKLFTHSSGVSFRHPKDWGVQEGASFLQLTPPDMQQGQEMIYAIGSAVAQKTAPDDPSVAQYLDSMMWQMDNTARRIGNAESFETTEGTAGAIYLYGATNAFTGQTSRARVYVIIGDKVAVSFFAVGSEDLVERRRPVMDQIASSFLSGSQASTGTTPPNVPQAPLAGNLDSALLGYWFGESISTPVEGIMVNSRFTYLFRQDGIVFMGAKGAVNVASQDGSGVYNGGSASGTNSNVDRGRWSVSGGVLTIQWDDGGRFQRNYRVRGKTLEIRDAQGKLITFYER</sequence>
<evidence type="ECO:0000256" key="1">
    <source>
        <dbReference type="SAM" id="SignalP"/>
    </source>
</evidence>
<keyword evidence="3" id="KW-1185">Reference proteome</keyword>
<name>A0A7X1B7V4_9BACT</name>
<organism evidence="2 3">
    <name type="scientific">Pelagicoccus albus</name>
    <dbReference type="NCBI Taxonomy" id="415222"/>
    <lineage>
        <taxon>Bacteria</taxon>
        <taxon>Pseudomonadati</taxon>
        <taxon>Verrucomicrobiota</taxon>
        <taxon>Opitutia</taxon>
        <taxon>Puniceicoccales</taxon>
        <taxon>Pelagicoccaceae</taxon>
        <taxon>Pelagicoccus</taxon>
    </lineage>
</organism>
<feature type="signal peptide" evidence="1">
    <location>
        <begin position="1"/>
        <end position="19"/>
    </location>
</feature>
<keyword evidence="1" id="KW-0732">Signal</keyword>
<dbReference type="Proteomes" id="UP000526501">
    <property type="component" value="Unassembled WGS sequence"/>
</dbReference>
<protein>
    <submittedName>
        <fullName evidence="2">Uncharacterized protein</fullName>
    </submittedName>
</protein>
<accession>A0A7X1B7V4</accession>
<evidence type="ECO:0000313" key="3">
    <source>
        <dbReference type="Proteomes" id="UP000526501"/>
    </source>
</evidence>